<keyword evidence="4" id="KW-0282">Flagellum</keyword>
<evidence type="ECO:0000256" key="5">
    <source>
        <dbReference type="SAM" id="Coils"/>
    </source>
</evidence>
<dbReference type="GO" id="GO:0036126">
    <property type="term" value="C:sperm flagellum"/>
    <property type="evidence" value="ECO:0007669"/>
    <property type="project" value="TreeGrafter"/>
</dbReference>
<comment type="caution">
    <text evidence="7">The sequence shown here is derived from an EMBL/GenBank/DDBJ whole genome shotgun (WGS) entry which is preliminary data.</text>
</comment>
<dbReference type="Proteomes" id="UP000524451">
    <property type="component" value="Unassembled WGS sequence"/>
</dbReference>
<dbReference type="GO" id="GO:0005634">
    <property type="term" value="C:nucleus"/>
    <property type="evidence" value="ECO:0007669"/>
    <property type="project" value="TreeGrafter"/>
</dbReference>
<feature type="coiled-coil region" evidence="5">
    <location>
        <begin position="311"/>
        <end position="349"/>
    </location>
</feature>
<comment type="similarity">
    <text evidence="1 4">Belongs to the tektin family.</text>
</comment>
<feature type="coiled-coil region" evidence="5">
    <location>
        <begin position="388"/>
        <end position="429"/>
    </location>
</feature>
<keyword evidence="8" id="KW-1185">Reference proteome</keyword>
<accession>A0A7L3QS76</accession>
<dbReference type="GO" id="GO:0060294">
    <property type="term" value="P:cilium movement involved in cell motility"/>
    <property type="evidence" value="ECO:0007669"/>
    <property type="project" value="UniProtKB-UniRule"/>
</dbReference>
<sequence length="454" mass="51681">RSGGSGSGGGSAMAQPDEPQPPIVPSCPLPGQICDVVRSERPRSCCGMAMAGFRTAKYQLPEWHRRNAGVYSQALAAGEEAERGRAEAKHLVKRAAAGAQRGQQVSKNTLSQRLQDLQFWRTELQKEIMELDAETKLLAAQKLRLERALDATEVPYAVVIDNLECRDRRQPPDLVIDQVERQLLKEADLIRDIRDLLKRTIIQATTQIRSNRIQKENCELDWSDKVETYHIDDKCISYCPDSTNVQSHPSSVKFEENASTPKSWAQFSHDNISAAEQEKLASVQLRSLINSIIHDASEDLRLQRAAVSEAFDAHCRELAEAKARLEQHLRQILRDIGEEEANIVKLKKAIRDKEAYLKVAQTRLYDRSFRPNIELCRDEPQFRLVSEVEELTVFLEALKRKLMESEQNLKNLEETRMKLEKEIAVKANSIFIDGQKCMGYRLRYPVDLEVASYK</sequence>
<dbReference type="AlphaFoldDB" id="A0A7L3QS76"/>
<organism evidence="7 8">
    <name type="scientific">Cettia cetti</name>
    <dbReference type="NCBI Taxonomy" id="68486"/>
    <lineage>
        <taxon>Eukaryota</taxon>
        <taxon>Metazoa</taxon>
        <taxon>Chordata</taxon>
        <taxon>Craniata</taxon>
        <taxon>Vertebrata</taxon>
        <taxon>Euteleostomi</taxon>
        <taxon>Archelosauria</taxon>
        <taxon>Archosauria</taxon>
        <taxon>Dinosauria</taxon>
        <taxon>Saurischia</taxon>
        <taxon>Theropoda</taxon>
        <taxon>Coelurosauria</taxon>
        <taxon>Aves</taxon>
        <taxon>Neognathae</taxon>
        <taxon>Neoaves</taxon>
        <taxon>Telluraves</taxon>
        <taxon>Australaves</taxon>
        <taxon>Passeriformes</taxon>
        <taxon>Sylvioidea</taxon>
        <taxon>Sylviidae</taxon>
        <taxon>Acrocephalinae</taxon>
        <taxon>Cettia</taxon>
    </lineage>
</organism>
<evidence type="ECO:0000256" key="4">
    <source>
        <dbReference type="RuleBase" id="RU367040"/>
    </source>
</evidence>
<feature type="compositionally biased region" description="Gly residues" evidence="6">
    <location>
        <begin position="1"/>
        <end position="11"/>
    </location>
</feature>
<gene>
    <name evidence="7" type="primary">Tekt4</name>
    <name evidence="7" type="ORF">CETCET_R09962</name>
</gene>
<feature type="region of interest" description="Disordered" evidence="6">
    <location>
        <begin position="1"/>
        <end position="26"/>
    </location>
</feature>
<name>A0A7L3QS76_9SYLV</name>
<evidence type="ECO:0000256" key="2">
    <source>
        <dbReference type="ARBA" id="ARBA00022490"/>
    </source>
</evidence>
<evidence type="ECO:0000313" key="8">
    <source>
        <dbReference type="Proteomes" id="UP000524451"/>
    </source>
</evidence>
<feature type="non-terminal residue" evidence="7">
    <location>
        <position position="1"/>
    </location>
</feature>
<dbReference type="EMBL" id="VZUI01060388">
    <property type="protein sequence ID" value="NXV06337.1"/>
    <property type="molecule type" value="Genomic_DNA"/>
</dbReference>
<keyword evidence="4" id="KW-0969">Cilium</keyword>
<dbReference type="GO" id="GO:0015630">
    <property type="term" value="C:microtubule cytoskeleton"/>
    <property type="evidence" value="ECO:0007669"/>
    <property type="project" value="UniProtKB-UniRule"/>
</dbReference>
<evidence type="ECO:0000256" key="6">
    <source>
        <dbReference type="SAM" id="MobiDB-lite"/>
    </source>
</evidence>
<proteinExistence type="inferred from homology"/>
<dbReference type="GO" id="GO:0060271">
    <property type="term" value="P:cilium assembly"/>
    <property type="evidence" value="ECO:0007669"/>
    <property type="project" value="UniProtKB-UniRule"/>
</dbReference>
<protein>
    <recommendedName>
        <fullName evidence="4">Tektin</fullName>
    </recommendedName>
</protein>
<feature type="non-terminal residue" evidence="7">
    <location>
        <position position="454"/>
    </location>
</feature>
<keyword evidence="2" id="KW-0963">Cytoplasm</keyword>
<keyword evidence="3 5" id="KW-0175">Coiled coil</keyword>
<evidence type="ECO:0000313" key="7">
    <source>
        <dbReference type="EMBL" id="NXV06337.1"/>
    </source>
</evidence>
<keyword evidence="4" id="KW-0966">Cell projection</keyword>
<dbReference type="InterPro" id="IPR048256">
    <property type="entry name" value="Tektin-like"/>
</dbReference>
<dbReference type="PANTHER" id="PTHR19960">
    <property type="entry name" value="TEKTIN"/>
    <property type="match status" value="1"/>
</dbReference>
<evidence type="ECO:0000256" key="3">
    <source>
        <dbReference type="ARBA" id="ARBA00023054"/>
    </source>
</evidence>
<evidence type="ECO:0000256" key="1">
    <source>
        <dbReference type="ARBA" id="ARBA00007209"/>
    </source>
</evidence>
<dbReference type="Pfam" id="PF03148">
    <property type="entry name" value="Tektin"/>
    <property type="match status" value="1"/>
</dbReference>
<comment type="subcellular location">
    <subcellularLocation>
        <location evidence="4">Cytoplasm</location>
        <location evidence="4">Cytoskeleton</location>
        <location evidence="4">Cilium axoneme</location>
    </subcellularLocation>
</comment>
<dbReference type="PANTHER" id="PTHR19960:SF12">
    <property type="entry name" value="TEKTIN-4"/>
    <property type="match status" value="1"/>
</dbReference>
<dbReference type="InterPro" id="IPR000435">
    <property type="entry name" value="Tektins"/>
</dbReference>
<reference evidence="7 8" key="1">
    <citation type="submission" date="2019-09" db="EMBL/GenBank/DDBJ databases">
        <title>Bird 10,000 Genomes (B10K) Project - Family phase.</title>
        <authorList>
            <person name="Zhang G."/>
        </authorList>
    </citation>
    <scope>NUCLEOTIDE SEQUENCE [LARGE SCALE GENOMIC DNA]</scope>
    <source>
        <strain evidence="7">OUT-0056</strain>
        <tissue evidence="7">Blood</tissue>
    </source>
</reference>
<dbReference type="GO" id="GO:0005930">
    <property type="term" value="C:axoneme"/>
    <property type="evidence" value="ECO:0007669"/>
    <property type="project" value="UniProtKB-SubCell"/>
</dbReference>
<dbReference type="PRINTS" id="PR00511">
    <property type="entry name" value="TEKTIN"/>
</dbReference>